<organism evidence="2">
    <name type="scientific">Entomoneis paludosa</name>
    <dbReference type="NCBI Taxonomy" id="265537"/>
    <lineage>
        <taxon>Eukaryota</taxon>
        <taxon>Sar</taxon>
        <taxon>Stramenopiles</taxon>
        <taxon>Ochrophyta</taxon>
        <taxon>Bacillariophyta</taxon>
        <taxon>Bacillariophyceae</taxon>
        <taxon>Bacillariophycidae</taxon>
        <taxon>Entomoneidaceae</taxon>
        <taxon>Entomoneis</taxon>
    </lineage>
</organism>
<feature type="compositionally biased region" description="Basic and acidic residues" evidence="1">
    <location>
        <begin position="78"/>
        <end position="89"/>
    </location>
</feature>
<gene>
    <name evidence="2" type="ORF">APAL1065_LOCUS10863</name>
</gene>
<sequence length="221" mass="24779">MEEKGNKMEQASRSLRPFVGAIEGIHVEIVPDNARSHKAVRPEKPLHRYSTSGTLDPPAIPAIEVSSTRRYSSFPTDRSTRPPEPEDFLTRHYSDSTLLMQSRWNSAPNVAVSDGEQRKIDAAPVLRRRKLGMNSPPRPKQQFLSSQQSLIEEKKEGNGELEPFLNAFDDLSLRVPSKMLGRIEGDDSKGSQIAPILKDEHSTRGRLQSWAPINDLLQSES</sequence>
<feature type="compositionally biased region" description="Polar residues" evidence="1">
    <location>
        <begin position="65"/>
        <end position="77"/>
    </location>
</feature>
<evidence type="ECO:0000313" key="2">
    <source>
        <dbReference type="EMBL" id="CAD9963257.1"/>
    </source>
</evidence>
<reference evidence="2" key="1">
    <citation type="submission" date="2021-01" db="EMBL/GenBank/DDBJ databases">
        <authorList>
            <person name="Corre E."/>
            <person name="Pelletier E."/>
            <person name="Niang G."/>
            <person name="Scheremetjew M."/>
            <person name="Finn R."/>
            <person name="Kale V."/>
            <person name="Holt S."/>
            <person name="Cochrane G."/>
            <person name="Meng A."/>
            <person name="Brown T."/>
            <person name="Cohen L."/>
        </authorList>
    </citation>
    <scope>NUCLEOTIDE SEQUENCE</scope>
    <source>
        <strain evidence="2">CCMP125</strain>
    </source>
</reference>
<proteinExistence type="predicted"/>
<feature type="region of interest" description="Disordered" evidence="1">
    <location>
        <begin position="35"/>
        <end position="89"/>
    </location>
</feature>
<dbReference type="AlphaFoldDB" id="A0A7S2YAT7"/>
<feature type="region of interest" description="Disordered" evidence="1">
    <location>
        <begin position="130"/>
        <end position="150"/>
    </location>
</feature>
<accession>A0A7S2YAT7</accession>
<protein>
    <submittedName>
        <fullName evidence="2">Uncharacterized protein</fullName>
    </submittedName>
</protein>
<dbReference type="EMBL" id="HBHT01016297">
    <property type="protein sequence ID" value="CAD9963257.1"/>
    <property type="molecule type" value="Transcribed_RNA"/>
</dbReference>
<feature type="region of interest" description="Disordered" evidence="1">
    <location>
        <begin position="182"/>
        <end position="205"/>
    </location>
</feature>
<evidence type="ECO:0000256" key="1">
    <source>
        <dbReference type="SAM" id="MobiDB-lite"/>
    </source>
</evidence>
<name>A0A7S2YAT7_9STRA</name>